<feature type="signal peptide" evidence="1">
    <location>
        <begin position="1"/>
        <end position="24"/>
    </location>
</feature>
<dbReference type="PROSITE" id="PS51257">
    <property type="entry name" value="PROKAR_LIPOPROTEIN"/>
    <property type="match status" value="1"/>
</dbReference>
<accession>A0AAV1IJE0</accession>
<protein>
    <submittedName>
        <fullName evidence="2">Uncharacterized protein</fullName>
    </submittedName>
</protein>
<evidence type="ECO:0000313" key="3">
    <source>
        <dbReference type="Proteomes" id="UP001314263"/>
    </source>
</evidence>
<feature type="chain" id="PRO_5043426922" evidence="1">
    <location>
        <begin position="25"/>
        <end position="94"/>
    </location>
</feature>
<organism evidence="2 3">
    <name type="scientific">Coccomyxa viridis</name>
    <dbReference type="NCBI Taxonomy" id="1274662"/>
    <lineage>
        <taxon>Eukaryota</taxon>
        <taxon>Viridiplantae</taxon>
        <taxon>Chlorophyta</taxon>
        <taxon>core chlorophytes</taxon>
        <taxon>Trebouxiophyceae</taxon>
        <taxon>Trebouxiophyceae incertae sedis</taxon>
        <taxon>Coccomyxaceae</taxon>
        <taxon>Coccomyxa</taxon>
    </lineage>
</organism>
<evidence type="ECO:0000313" key="2">
    <source>
        <dbReference type="EMBL" id="CAK0787454.1"/>
    </source>
</evidence>
<name>A0AAV1IJE0_9CHLO</name>
<proteinExistence type="predicted"/>
<dbReference type="Proteomes" id="UP001314263">
    <property type="component" value="Unassembled WGS sequence"/>
</dbReference>
<sequence>MASKQTVALFLVAMFALACVQTEALNCYDRNNCHLCQYCSRRSECGGSNLDYDHQQACGCQSACDGNCQAFCGYSGASGKRLLLGRGLNEVVDA</sequence>
<keyword evidence="1" id="KW-0732">Signal</keyword>
<gene>
    <name evidence="2" type="ORF">CVIRNUC_010674</name>
</gene>
<comment type="caution">
    <text evidence="2">The sequence shown here is derived from an EMBL/GenBank/DDBJ whole genome shotgun (WGS) entry which is preliminary data.</text>
</comment>
<dbReference type="AlphaFoldDB" id="A0AAV1IJE0"/>
<evidence type="ECO:0000256" key="1">
    <source>
        <dbReference type="SAM" id="SignalP"/>
    </source>
</evidence>
<dbReference type="EMBL" id="CAUYUE010000017">
    <property type="protein sequence ID" value="CAK0787454.1"/>
    <property type="molecule type" value="Genomic_DNA"/>
</dbReference>
<keyword evidence="3" id="KW-1185">Reference proteome</keyword>
<reference evidence="2 3" key="1">
    <citation type="submission" date="2023-10" db="EMBL/GenBank/DDBJ databases">
        <authorList>
            <person name="Maclean D."/>
            <person name="Macfadyen A."/>
        </authorList>
    </citation>
    <scope>NUCLEOTIDE SEQUENCE [LARGE SCALE GENOMIC DNA]</scope>
</reference>